<gene>
    <name evidence="5" type="ORF">CINC_LOCUS3497</name>
</gene>
<dbReference type="InterPro" id="IPR038606">
    <property type="entry name" value="To_sf"/>
</dbReference>
<dbReference type="PANTHER" id="PTHR11008:SF32">
    <property type="entry name" value="CIRCADIAN CLOCK-CONTROLLED PROTEIN DAYWAKE-RELATED"/>
    <property type="match status" value="1"/>
</dbReference>
<keyword evidence="6" id="KW-1185">Reference proteome</keyword>
<dbReference type="Gene3D" id="3.15.10.30">
    <property type="entry name" value="Haemolymph juvenile hormone binding protein"/>
    <property type="match status" value="1"/>
</dbReference>
<feature type="chain" id="PRO_5040285940" evidence="4">
    <location>
        <begin position="21"/>
        <end position="240"/>
    </location>
</feature>
<keyword evidence="1 4" id="KW-0732">Signal</keyword>
<protein>
    <submittedName>
        <fullName evidence="5">Uncharacterized protein</fullName>
    </submittedName>
</protein>
<dbReference type="Pfam" id="PF06585">
    <property type="entry name" value="JHBP"/>
    <property type="match status" value="1"/>
</dbReference>
<dbReference type="GO" id="GO:0007623">
    <property type="term" value="P:circadian rhythm"/>
    <property type="evidence" value="ECO:0007669"/>
    <property type="project" value="UniProtKB-ARBA"/>
</dbReference>
<name>A0A9P0BRM0_CHRIL</name>
<keyword evidence="2" id="KW-0090">Biological rhythms</keyword>
<proteinExistence type="inferred from homology"/>
<dbReference type="PANTHER" id="PTHR11008">
    <property type="entry name" value="PROTEIN TAKEOUT-LIKE PROTEIN"/>
    <property type="match status" value="1"/>
</dbReference>
<comment type="similarity">
    <text evidence="3">Belongs to the TO family.</text>
</comment>
<dbReference type="InterPro" id="IPR010562">
    <property type="entry name" value="Haemolymph_juvenile_hormone-bd"/>
</dbReference>
<evidence type="ECO:0000256" key="4">
    <source>
        <dbReference type="SAM" id="SignalP"/>
    </source>
</evidence>
<sequence>MGVEFQVACVLLAVLGAVQSGLLPEQKCKIEDKACLVSAFQKMVPLFMVGIPEGDIAVLDPMEMDDLSFDLAGLQFSLKNGRLKGLKGSVIENVDWDTKKNILRVDFHMDAFVKGHYTAGGRLLILPISGDGEIKMKLKHLQVKLYIHYDMVKDSEGKDHVKPKKYHFDFEVKEGANYQLSNLFNGNKELSETLLKFINENWNQVTNEFGRPVMNVAAKIIYKNVVKYFEKLPLQEITVA</sequence>
<organism evidence="5 6">
    <name type="scientific">Chrysodeixis includens</name>
    <name type="common">Soybean looper</name>
    <name type="synonym">Pseudoplusia includens</name>
    <dbReference type="NCBI Taxonomy" id="689277"/>
    <lineage>
        <taxon>Eukaryota</taxon>
        <taxon>Metazoa</taxon>
        <taxon>Ecdysozoa</taxon>
        <taxon>Arthropoda</taxon>
        <taxon>Hexapoda</taxon>
        <taxon>Insecta</taxon>
        <taxon>Pterygota</taxon>
        <taxon>Neoptera</taxon>
        <taxon>Endopterygota</taxon>
        <taxon>Lepidoptera</taxon>
        <taxon>Glossata</taxon>
        <taxon>Ditrysia</taxon>
        <taxon>Noctuoidea</taxon>
        <taxon>Noctuidae</taxon>
        <taxon>Plusiinae</taxon>
        <taxon>Chrysodeixis</taxon>
    </lineage>
</organism>
<evidence type="ECO:0000313" key="5">
    <source>
        <dbReference type="EMBL" id="CAH0587015.1"/>
    </source>
</evidence>
<evidence type="ECO:0000256" key="2">
    <source>
        <dbReference type="ARBA" id="ARBA00023108"/>
    </source>
</evidence>
<accession>A0A9P0BRM0</accession>
<evidence type="ECO:0000256" key="1">
    <source>
        <dbReference type="ARBA" id="ARBA00022729"/>
    </source>
</evidence>
<feature type="signal peptide" evidence="4">
    <location>
        <begin position="1"/>
        <end position="20"/>
    </location>
</feature>
<reference evidence="5" key="1">
    <citation type="submission" date="2021-12" db="EMBL/GenBank/DDBJ databases">
        <authorList>
            <person name="King R."/>
        </authorList>
    </citation>
    <scope>NUCLEOTIDE SEQUENCE</scope>
</reference>
<evidence type="ECO:0000313" key="6">
    <source>
        <dbReference type="Proteomes" id="UP001154114"/>
    </source>
</evidence>
<dbReference type="GO" id="GO:0005615">
    <property type="term" value="C:extracellular space"/>
    <property type="evidence" value="ECO:0007669"/>
    <property type="project" value="TreeGrafter"/>
</dbReference>
<dbReference type="OrthoDB" id="8113209at2759"/>
<dbReference type="AlphaFoldDB" id="A0A9P0BRM0"/>
<evidence type="ECO:0000256" key="3">
    <source>
        <dbReference type="ARBA" id="ARBA00060902"/>
    </source>
</evidence>
<dbReference type="Proteomes" id="UP001154114">
    <property type="component" value="Chromosome 15"/>
</dbReference>
<dbReference type="SMART" id="SM00700">
    <property type="entry name" value="JHBP"/>
    <property type="match status" value="1"/>
</dbReference>
<dbReference type="FunFam" id="3.15.10.30:FF:000001">
    <property type="entry name" value="Takeout-like protein 1"/>
    <property type="match status" value="1"/>
</dbReference>
<dbReference type="EMBL" id="LR824018">
    <property type="protein sequence ID" value="CAH0587015.1"/>
    <property type="molecule type" value="Genomic_DNA"/>
</dbReference>